<dbReference type="Pfam" id="PF00990">
    <property type="entry name" value="GGDEF"/>
    <property type="match status" value="1"/>
</dbReference>
<dbReference type="NCBIfam" id="TIGR00229">
    <property type="entry name" value="sensory_box"/>
    <property type="match status" value="3"/>
</dbReference>
<dbReference type="SMART" id="SM00065">
    <property type="entry name" value="GAF"/>
    <property type="match status" value="1"/>
</dbReference>
<evidence type="ECO:0000259" key="4">
    <source>
        <dbReference type="PROSITE" id="PS50110"/>
    </source>
</evidence>
<dbReference type="InterPro" id="IPR001789">
    <property type="entry name" value="Sig_transdc_resp-reg_receiver"/>
</dbReference>
<dbReference type="Gene3D" id="3.30.70.270">
    <property type="match status" value="1"/>
</dbReference>
<dbReference type="GO" id="GO:0006355">
    <property type="term" value="P:regulation of DNA-templated transcription"/>
    <property type="evidence" value="ECO:0007669"/>
    <property type="project" value="InterPro"/>
</dbReference>
<dbReference type="InterPro" id="IPR006674">
    <property type="entry name" value="HD_domain"/>
</dbReference>
<dbReference type="CDD" id="cd00077">
    <property type="entry name" value="HDc"/>
    <property type="match status" value="1"/>
</dbReference>
<dbReference type="InterPro" id="IPR043128">
    <property type="entry name" value="Rev_trsase/Diguanyl_cyclase"/>
</dbReference>
<dbReference type="Pfam" id="PF00989">
    <property type="entry name" value="PAS"/>
    <property type="match status" value="1"/>
</dbReference>
<dbReference type="Gene3D" id="1.10.3210.10">
    <property type="entry name" value="Hypothetical protein af1432"/>
    <property type="match status" value="1"/>
</dbReference>
<dbReference type="GO" id="GO:0016301">
    <property type="term" value="F:kinase activity"/>
    <property type="evidence" value="ECO:0007669"/>
    <property type="project" value="UniProtKB-KW"/>
</dbReference>
<dbReference type="InterPro" id="IPR001610">
    <property type="entry name" value="PAC"/>
</dbReference>
<evidence type="ECO:0000313" key="10">
    <source>
        <dbReference type="EMBL" id="CAA9509374.1"/>
    </source>
</evidence>
<dbReference type="InterPro" id="IPR003607">
    <property type="entry name" value="HD/PDEase_dom"/>
</dbReference>
<evidence type="ECO:0000259" key="6">
    <source>
        <dbReference type="PROSITE" id="PS50113"/>
    </source>
</evidence>
<keyword evidence="3" id="KW-0597">Phosphoprotein</keyword>
<dbReference type="InterPro" id="IPR003018">
    <property type="entry name" value="GAF"/>
</dbReference>
<protein>
    <submittedName>
        <fullName evidence="10">Diguanylate cyclase/phosphodiesterase (GGDEF &amp; EAL domains) with PAS/PAC sensor(S)</fullName>
    </submittedName>
</protein>
<dbReference type="Pfam" id="PF08447">
    <property type="entry name" value="PAS_3"/>
    <property type="match status" value="1"/>
</dbReference>
<dbReference type="NCBIfam" id="TIGR00254">
    <property type="entry name" value="GGDEF"/>
    <property type="match status" value="1"/>
</dbReference>
<dbReference type="EMBL" id="CADCVT010000246">
    <property type="protein sequence ID" value="CAA9509374.1"/>
    <property type="molecule type" value="Genomic_DNA"/>
</dbReference>
<dbReference type="InterPro" id="IPR000700">
    <property type="entry name" value="PAS-assoc_C"/>
</dbReference>
<evidence type="ECO:0000259" key="7">
    <source>
        <dbReference type="PROSITE" id="PS50887"/>
    </source>
</evidence>
<evidence type="ECO:0000259" key="9">
    <source>
        <dbReference type="PROSITE" id="PS51832"/>
    </source>
</evidence>
<evidence type="ECO:0000259" key="5">
    <source>
        <dbReference type="PROSITE" id="PS50112"/>
    </source>
</evidence>
<dbReference type="GO" id="GO:0000160">
    <property type="term" value="P:phosphorelay signal transduction system"/>
    <property type="evidence" value="ECO:0007669"/>
    <property type="project" value="InterPro"/>
</dbReference>
<dbReference type="PROSITE" id="PS50112">
    <property type="entry name" value="PAS"/>
    <property type="match status" value="2"/>
</dbReference>
<dbReference type="SMART" id="SM00448">
    <property type="entry name" value="REC"/>
    <property type="match status" value="1"/>
</dbReference>
<evidence type="ECO:0000256" key="1">
    <source>
        <dbReference type="ARBA" id="ARBA00022679"/>
    </source>
</evidence>
<dbReference type="InterPro" id="IPR037522">
    <property type="entry name" value="HD_GYP_dom"/>
</dbReference>
<feature type="domain" description="PAC" evidence="6">
    <location>
        <begin position="219"/>
        <end position="271"/>
    </location>
</feature>
<dbReference type="SMART" id="SM00091">
    <property type="entry name" value="PAS"/>
    <property type="match status" value="2"/>
</dbReference>
<keyword evidence="1" id="KW-0808">Transferase</keyword>
<feature type="domain" description="HD-GYP" evidence="9">
    <location>
        <begin position="712"/>
        <end position="907"/>
    </location>
</feature>
<dbReference type="PROSITE" id="PS50887">
    <property type="entry name" value="GGDEF"/>
    <property type="match status" value="1"/>
</dbReference>
<dbReference type="Gene3D" id="2.10.70.100">
    <property type="match status" value="1"/>
</dbReference>
<dbReference type="SUPFAM" id="SSF52172">
    <property type="entry name" value="CheY-like"/>
    <property type="match status" value="1"/>
</dbReference>
<dbReference type="InterPro" id="IPR011006">
    <property type="entry name" value="CheY-like_superfamily"/>
</dbReference>
<dbReference type="CDD" id="cd01949">
    <property type="entry name" value="GGDEF"/>
    <property type="match status" value="1"/>
</dbReference>
<dbReference type="PROSITE" id="PS50113">
    <property type="entry name" value="PAC"/>
    <property type="match status" value="2"/>
</dbReference>
<feature type="domain" description="PAS" evidence="5">
    <location>
        <begin position="268"/>
        <end position="338"/>
    </location>
</feature>
<dbReference type="PANTHER" id="PTHR45228">
    <property type="entry name" value="CYCLIC DI-GMP PHOSPHODIESTERASE TM_0186-RELATED"/>
    <property type="match status" value="1"/>
</dbReference>
<dbReference type="CDD" id="cd00156">
    <property type="entry name" value="REC"/>
    <property type="match status" value="1"/>
</dbReference>
<gene>
    <name evidence="10" type="ORF">AVDCRST_MAG85-2243</name>
</gene>
<dbReference type="InterPro" id="IPR013656">
    <property type="entry name" value="PAS_4"/>
</dbReference>
<accession>A0A6J4SZT5</accession>
<evidence type="ECO:0000259" key="8">
    <source>
        <dbReference type="PROSITE" id="PS51831"/>
    </source>
</evidence>
<feature type="domain" description="PAC" evidence="6">
    <location>
        <begin position="341"/>
        <end position="393"/>
    </location>
</feature>
<dbReference type="Pfam" id="PF13487">
    <property type="entry name" value="HD_5"/>
    <property type="match status" value="1"/>
</dbReference>
<dbReference type="PANTHER" id="PTHR45228:SF4">
    <property type="entry name" value="LIPOPROTEIN"/>
    <property type="match status" value="1"/>
</dbReference>
<organism evidence="10">
    <name type="scientific">uncultured Solirubrobacteraceae bacterium</name>
    <dbReference type="NCBI Taxonomy" id="1162706"/>
    <lineage>
        <taxon>Bacteria</taxon>
        <taxon>Bacillati</taxon>
        <taxon>Actinomycetota</taxon>
        <taxon>Thermoleophilia</taxon>
        <taxon>Solirubrobacterales</taxon>
        <taxon>Solirubrobacteraceae</taxon>
        <taxon>environmental samples</taxon>
    </lineage>
</organism>
<dbReference type="SMART" id="SM00267">
    <property type="entry name" value="GGDEF"/>
    <property type="match status" value="1"/>
</dbReference>
<dbReference type="PROSITE" id="PS51831">
    <property type="entry name" value="HD"/>
    <property type="match status" value="1"/>
</dbReference>
<dbReference type="PROSITE" id="PS50110">
    <property type="entry name" value="RESPONSE_REGULATORY"/>
    <property type="match status" value="1"/>
</dbReference>
<dbReference type="InterPro" id="IPR013767">
    <property type="entry name" value="PAS_fold"/>
</dbReference>
<dbReference type="CDD" id="cd00130">
    <property type="entry name" value="PAS"/>
    <property type="match status" value="3"/>
</dbReference>
<dbReference type="InterPro" id="IPR029787">
    <property type="entry name" value="Nucleotide_cyclase"/>
</dbReference>
<dbReference type="Pfam" id="PF01590">
    <property type="entry name" value="GAF"/>
    <property type="match status" value="1"/>
</dbReference>
<dbReference type="SUPFAM" id="SSF55785">
    <property type="entry name" value="PYP-like sensor domain (PAS domain)"/>
    <property type="match status" value="3"/>
</dbReference>
<dbReference type="Gene3D" id="3.40.50.2300">
    <property type="match status" value="1"/>
</dbReference>
<feature type="domain" description="PAS" evidence="5">
    <location>
        <begin position="19"/>
        <end position="90"/>
    </location>
</feature>
<sequence>MKDAASKTTGRFAPRPGADESRLRLVLETMQDAFVEIDGDGTITDWNRAAEVLFGWTRDEVLGRGLHDTIVAEQLREALGAAVDDFTSGGEEAITGRRLELPAVDRTGREFAAELSITPMRVGRAWRFAAFLRDASDRAPARQPLDVGHVTERVARLGSWHWVPLTGEMRFSEGLCRILGEDPRAYDPAQEMRLERVHPDDRERVRRTLDAACVAGDELETEFRVLRSDGEIRSLHVRGTLLRDAEGTHVRSMGTAQDVTERVRAEARNRRLAALVKSTDDAVLSADREGRITSWNEAAQRLYGYGEHEVLGRPMAMLVPPAKAGEEQLLLRRVLSGERVERVETQHVRSDGRPVDVWLTLSPVLDATGRMAEASAIVRDITEQKRAERERERYVAELEALARRDSLTGLLTRRELQGLLEAELRRAERAGSECSLLVVDVDDLAAVNDRDGRQAGDAVLRALADVVRRAAPDLAPCRLTDDDIAIVLPGMGAGAAMALAQKIKQAWRATPRAAEISSGVATWPHEASQKEELVEQAFAALAFDKPGEANARKADDALGTAGDGDALEQVLGLLRRHLGMELVYLSEFCGDEQIIRLVDAGPGHPEIVAGATVPLRDGPCRFMVDGELPNVVCETAGDPVARTLPIIEQSHVGSYVGVPVRLSDGTLYGSLCAASRDPRPDLGAHALHFAQVCARLVGDMVEQRALETHNRRLQSELTGVRALLAALDARDHYTGAHSEAVVALAAAVGRRLDLAPADLAAVEQVALLHDIGKIGVPDSILQKPGPLDDGEWKLMREHPAIGARIVKSITSLDHLAPAIRAEHERWDGRGYPDGLRREDIPLASRIILACDALHAMTSDRPYRAAMPLADAEAELRANAGIQFDPDVVEALLAELRPEQVDPPTEEPITPSGRPTVLVVEDNASFRLALEAGLESEGFAVNAVGDAAEAYRIVRDVDPDLVLLDWILPGGDGGAAACRRIRQMCPEAEVVIFTGLGDVRDQRAAREAGASKFLQKGMPLQALVEHLQIVLTSR</sequence>
<proteinExistence type="predicted"/>
<feature type="domain" description="Response regulatory" evidence="4">
    <location>
        <begin position="915"/>
        <end position="1030"/>
    </location>
</feature>
<dbReference type="SUPFAM" id="SSF55073">
    <property type="entry name" value="Nucleotide cyclase"/>
    <property type="match status" value="1"/>
</dbReference>
<evidence type="ECO:0000256" key="2">
    <source>
        <dbReference type="ARBA" id="ARBA00022777"/>
    </source>
</evidence>
<dbReference type="InterPro" id="IPR013655">
    <property type="entry name" value="PAS_fold_3"/>
</dbReference>
<dbReference type="InterPro" id="IPR052020">
    <property type="entry name" value="Cyclic_di-GMP/3'3'-cGAMP_PDE"/>
</dbReference>
<dbReference type="Pfam" id="PF08448">
    <property type="entry name" value="PAS_4"/>
    <property type="match status" value="1"/>
</dbReference>
<dbReference type="Pfam" id="PF00072">
    <property type="entry name" value="Response_reg"/>
    <property type="match status" value="1"/>
</dbReference>
<reference evidence="10" key="1">
    <citation type="submission" date="2020-02" db="EMBL/GenBank/DDBJ databases">
        <authorList>
            <person name="Meier V. D."/>
        </authorList>
    </citation>
    <scope>NUCLEOTIDE SEQUENCE</scope>
    <source>
        <strain evidence="10">AVDCRST_MAG85</strain>
    </source>
</reference>
<name>A0A6J4SZT5_9ACTN</name>
<dbReference type="InterPro" id="IPR029016">
    <property type="entry name" value="GAF-like_dom_sf"/>
</dbReference>
<dbReference type="SUPFAM" id="SSF109604">
    <property type="entry name" value="HD-domain/PDEase-like"/>
    <property type="match status" value="1"/>
</dbReference>
<dbReference type="SMART" id="SM00086">
    <property type="entry name" value="PAC"/>
    <property type="match status" value="3"/>
</dbReference>
<dbReference type="Gene3D" id="3.30.450.40">
    <property type="match status" value="1"/>
</dbReference>
<keyword evidence="2" id="KW-0418">Kinase</keyword>
<dbReference type="PROSITE" id="PS51832">
    <property type="entry name" value="HD_GYP"/>
    <property type="match status" value="1"/>
</dbReference>
<dbReference type="InterPro" id="IPR000160">
    <property type="entry name" value="GGDEF_dom"/>
</dbReference>
<evidence type="ECO:0000256" key="3">
    <source>
        <dbReference type="PROSITE-ProRule" id="PRU00169"/>
    </source>
</evidence>
<feature type="domain" description="GGDEF" evidence="7">
    <location>
        <begin position="432"/>
        <end position="557"/>
    </location>
</feature>
<dbReference type="Gene3D" id="3.30.450.20">
    <property type="entry name" value="PAS domain"/>
    <property type="match status" value="3"/>
</dbReference>
<feature type="domain" description="HD" evidence="8">
    <location>
        <begin position="734"/>
        <end position="856"/>
    </location>
</feature>
<dbReference type="InterPro" id="IPR000014">
    <property type="entry name" value="PAS"/>
</dbReference>
<dbReference type="SUPFAM" id="SSF55781">
    <property type="entry name" value="GAF domain-like"/>
    <property type="match status" value="1"/>
</dbReference>
<dbReference type="SMART" id="SM00471">
    <property type="entry name" value="HDc"/>
    <property type="match status" value="1"/>
</dbReference>
<dbReference type="InterPro" id="IPR035965">
    <property type="entry name" value="PAS-like_dom_sf"/>
</dbReference>
<dbReference type="AlphaFoldDB" id="A0A6J4SZT5"/>
<feature type="modified residue" description="4-aspartylphosphate" evidence="3">
    <location>
        <position position="964"/>
    </location>
</feature>